<evidence type="ECO:0000256" key="1">
    <source>
        <dbReference type="SAM" id="SignalP"/>
    </source>
</evidence>
<protein>
    <submittedName>
        <fullName evidence="2">Putative secreted protein</fullName>
    </submittedName>
</protein>
<dbReference type="EMBL" id="GGFJ01014710">
    <property type="protein sequence ID" value="MBW63851.1"/>
    <property type="molecule type" value="Transcribed_RNA"/>
</dbReference>
<name>A0A2M4CFB9_9DIPT</name>
<reference evidence="2" key="1">
    <citation type="submission" date="2018-01" db="EMBL/GenBank/DDBJ databases">
        <title>An insight into the sialome of Amazonian anophelines.</title>
        <authorList>
            <person name="Ribeiro J.M."/>
            <person name="Scarpassa V."/>
            <person name="Calvo E."/>
        </authorList>
    </citation>
    <scope>NUCLEOTIDE SEQUENCE</scope>
    <source>
        <tissue evidence="2">Salivary glands</tissue>
    </source>
</reference>
<accession>A0A2M4CFB9</accession>
<feature type="chain" id="PRO_5014844059" evidence="1">
    <location>
        <begin position="19"/>
        <end position="68"/>
    </location>
</feature>
<organism evidence="2">
    <name type="scientific">Anopheles marajoara</name>
    <dbReference type="NCBI Taxonomy" id="58244"/>
    <lineage>
        <taxon>Eukaryota</taxon>
        <taxon>Metazoa</taxon>
        <taxon>Ecdysozoa</taxon>
        <taxon>Arthropoda</taxon>
        <taxon>Hexapoda</taxon>
        <taxon>Insecta</taxon>
        <taxon>Pterygota</taxon>
        <taxon>Neoptera</taxon>
        <taxon>Endopterygota</taxon>
        <taxon>Diptera</taxon>
        <taxon>Nematocera</taxon>
        <taxon>Culicoidea</taxon>
        <taxon>Culicidae</taxon>
        <taxon>Anophelinae</taxon>
        <taxon>Anopheles</taxon>
    </lineage>
</organism>
<proteinExistence type="predicted"/>
<dbReference type="AlphaFoldDB" id="A0A2M4CFB9"/>
<keyword evidence="1" id="KW-0732">Signal</keyword>
<evidence type="ECO:0000313" key="2">
    <source>
        <dbReference type="EMBL" id="MBW63851.1"/>
    </source>
</evidence>
<sequence length="68" mass="7374">MSMYAFCLHSLTTVLSLALTQPHPKRSRPGVLAMVLTSSHIPPPPHQVPRRPGVKGLAGWMVVLGCFV</sequence>
<feature type="signal peptide" evidence="1">
    <location>
        <begin position="1"/>
        <end position="18"/>
    </location>
</feature>